<dbReference type="KEGG" id="adg:Adeg_0169"/>
<dbReference type="GO" id="GO:0004470">
    <property type="term" value="F:malic enzyme activity"/>
    <property type="evidence" value="ECO:0007669"/>
    <property type="project" value="InterPro"/>
</dbReference>
<comment type="cofactor">
    <cofactor evidence="1">
        <name>Mn(2+)</name>
        <dbReference type="ChEBI" id="CHEBI:29035"/>
    </cofactor>
</comment>
<dbReference type="InterPro" id="IPR045213">
    <property type="entry name" value="Malic_NAD-bd_bact_type"/>
</dbReference>
<dbReference type="Pfam" id="PF00390">
    <property type="entry name" value="malic"/>
    <property type="match status" value="1"/>
</dbReference>
<reference evidence="11 12" key="1">
    <citation type="submission" date="2009-10" db="EMBL/GenBank/DDBJ databases">
        <title>Complete sequence of chromosome of Ammonifex degensii KC4.</title>
        <authorList>
            <consortium name="US DOE Joint Genome Institute"/>
            <person name="Kerfeld C."/>
            <person name="Goodner B."/>
            <person name="Huber H."/>
            <person name="Stetter K."/>
            <person name="Lucas S."/>
            <person name="Copeland A."/>
            <person name="Lapidus A."/>
            <person name="Glavina del Rio T."/>
            <person name="Dalin E."/>
            <person name="Tice H."/>
            <person name="Bruce D."/>
            <person name="Goodwin L."/>
            <person name="Pitluck S."/>
            <person name="Saunders E."/>
            <person name="Brettin T."/>
            <person name="Detter J.C."/>
            <person name="Han C."/>
            <person name="Larimer F."/>
            <person name="Land M."/>
            <person name="Hauser L."/>
            <person name="Kyrpides N."/>
            <person name="Ovchinnikova G."/>
            <person name="Richardson P."/>
        </authorList>
    </citation>
    <scope>NUCLEOTIDE SEQUENCE [LARGE SCALE GENOMIC DNA]</scope>
    <source>
        <strain evidence="12">DSM 10501 / KC4</strain>
    </source>
</reference>
<comment type="cofactor">
    <cofactor evidence="7">
        <name>Mg(2+)</name>
        <dbReference type="ChEBI" id="CHEBI:18420"/>
    </cofactor>
    <cofactor evidence="7">
        <name>Mn(2+)</name>
        <dbReference type="ChEBI" id="CHEBI:29035"/>
    </cofactor>
    <text evidence="7">Divalent metal cations. Prefers magnesium or manganese.</text>
</comment>
<dbReference type="GO" id="GO:0016616">
    <property type="term" value="F:oxidoreductase activity, acting on the CH-OH group of donors, NAD or NADP as acceptor"/>
    <property type="evidence" value="ECO:0007669"/>
    <property type="project" value="InterPro"/>
</dbReference>
<evidence type="ECO:0000256" key="1">
    <source>
        <dbReference type="ARBA" id="ARBA00001936"/>
    </source>
</evidence>
<evidence type="ECO:0000259" key="9">
    <source>
        <dbReference type="SMART" id="SM00919"/>
    </source>
</evidence>
<sequence>MALADEALELHRKYRGKIKVESKIPVKDKRDLSLVYTPGVAAPSEEIASRRELVYEYTAKGNLVAVVTNGTAVLGLGNIGPEAALPVMEGKAVLFKTLAGVDAFPICLATSDPAEVVQAVKLLAPAFGGINLEDIAAPDCFFIEERLKEELDIPVFHDDQHGTAIVVGAALLNALKLTGRRPEEIKVVVIGAGAAGIAVTWLLHRLGVRHLLVCDREGILVPGRTSNPYKEAVAKLTNPEGKAGNLAEALRGADVLIGLSRGGIVSPEMVAGMAPNPIVFALANPEPEIRPELARQAGAAVIATGRSDYPNQVNNALAFPGVFRGALDVRAREINEAMKLAAVKAIAELVEDLRPDYIIPDPFDPRVVPAVARAVAEAARQTGVARI</sequence>
<keyword evidence="12" id="KW-1185">Reference proteome</keyword>
<dbReference type="AlphaFoldDB" id="C9RAR4"/>
<protein>
    <submittedName>
        <fullName evidence="11">Malate dehydrogenase (Oxaloacetate-decarboxylating)</fullName>
        <ecNumber evidence="11">1.1.1.38</ecNumber>
    </submittedName>
</protein>
<evidence type="ECO:0000313" key="11">
    <source>
        <dbReference type="EMBL" id="ACX51341.1"/>
    </source>
</evidence>
<feature type="domain" description="Malic enzyme N-terminal" evidence="10">
    <location>
        <begin position="15"/>
        <end position="148"/>
    </location>
</feature>
<evidence type="ECO:0000256" key="7">
    <source>
        <dbReference type="PIRSR" id="PIRSR000106-3"/>
    </source>
</evidence>
<dbReference type="FunFam" id="3.40.50.720:FF:000095">
    <property type="entry name" value="NADP-dependent malic enzyme"/>
    <property type="match status" value="1"/>
</dbReference>
<dbReference type="Gene3D" id="3.40.50.10380">
    <property type="entry name" value="Malic enzyme, N-terminal domain"/>
    <property type="match status" value="1"/>
</dbReference>
<feature type="binding site" evidence="7">
    <location>
        <position position="159"/>
    </location>
    <ligand>
        <name>a divalent metal cation</name>
        <dbReference type="ChEBI" id="CHEBI:60240"/>
    </ligand>
</feature>
<dbReference type="EMBL" id="CP001785">
    <property type="protein sequence ID" value="ACX51341.1"/>
    <property type="molecule type" value="Genomic_DNA"/>
</dbReference>
<dbReference type="InterPro" id="IPR037062">
    <property type="entry name" value="Malic_N_dom_sf"/>
</dbReference>
<evidence type="ECO:0000256" key="4">
    <source>
        <dbReference type="ARBA" id="ARBA00023002"/>
    </source>
</evidence>
<feature type="binding site" evidence="7">
    <location>
        <position position="134"/>
    </location>
    <ligand>
        <name>a divalent metal cation</name>
        <dbReference type="ChEBI" id="CHEBI:60240"/>
    </ligand>
</feature>
<dbReference type="FunFam" id="3.40.50.10380:FF:000003">
    <property type="entry name" value="NADP-dependent malic enzyme"/>
    <property type="match status" value="1"/>
</dbReference>
<dbReference type="PANTHER" id="PTHR43237">
    <property type="entry name" value="NADP-DEPENDENT MALIC ENZYME"/>
    <property type="match status" value="1"/>
</dbReference>
<keyword evidence="3 7" id="KW-0479">Metal-binding</keyword>
<dbReference type="InterPro" id="IPR012302">
    <property type="entry name" value="Malic_NAD-bd"/>
</dbReference>
<evidence type="ECO:0000256" key="8">
    <source>
        <dbReference type="RuleBase" id="RU003427"/>
    </source>
</evidence>
<dbReference type="GO" id="GO:0051287">
    <property type="term" value="F:NAD binding"/>
    <property type="evidence" value="ECO:0007669"/>
    <property type="project" value="InterPro"/>
</dbReference>
<proteinExistence type="inferred from homology"/>
<gene>
    <name evidence="11" type="ordered locus">Adeg_0169</name>
</gene>
<dbReference type="EC" id="1.1.1.38" evidence="11"/>
<dbReference type="InterPro" id="IPR051674">
    <property type="entry name" value="Malate_Decarboxylase"/>
</dbReference>
<dbReference type="InterPro" id="IPR036291">
    <property type="entry name" value="NAD(P)-bd_dom_sf"/>
</dbReference>
<feature type="binding site" evidence="7">
    <location>
        <position position="133"/>
    </location>
    <ligand>
        <name>a divalent metal cation</name>
        <dbReference type="ChEBI" id="CHEBI:60240"/>
    </ligand>
</feature>
<evidence type="ECO:0000313" key="12">
    <source>
        <dbReference type="Proteomes" id="UP000002620"/>
    </source>
</evidence>
<feature type="binding site" evidence="6">
    <location>
        <position position="314"/>
    </location>
    <ligand>
        <name>(S)-malate</name>
        <dbReference type="ChEBI" id="CHEBI:15589"/>
    </ligand>
</feature>
<dbReference type="Pfam" id="PF03949">
    <property type="entry name" value="Malic_M"/>
    <property type="match status" value="1"/>
</dbReference>
<dbReference type="SUPFAM" id="SSF53223">
    <property type="entry name" value="Aminoacid dehydrogenase-like, N-terminal domain"/>
    <property type="match status" value="1"/>
</dbReference>
<dbReference type="InterPro" id="IPR001891">
    <property type="entry name" value="Malic_OxRdtase"/>
</dbReference>
<dbReference type="SMART" id="SM00919">
    <property type="entry name" value="Malic_M"/>
    <property type="match status" value="1"/>
</dbReference>
<dbReference type="GO" id="GO:0046872">
    <property type="term" value="F:metal ion binding"/>
    <property type="evidence" value="ECO:0007669"/>
    <property type="project" value="UniProtKB-KW"/>
</dbReference>
<dbReference type="PANTHER" id="PTHR43237:SF4">
    <property type="entry name" value="NADP-DEPENDENT MALIC ENZYME"/>
    <property type="match status" value="1"/>
</dbReference>
<dbReference type="Gene3D" id="3.40.50.720">
    <property type="entry name" value="NAD(P)-binding Rossmann-like Domain"/>
    <property type="match status" value="1"/>
</dbReference>
<feature type="binding site" evidence="6">
    <location>
        <position position="284"/>
    </location>
    <ligand>
        <name>(S)-malate</name>
        <dbReference type="ChEBI" id="CHEBI:15589"/>
    </ligand>
</feature>
<evidence type="ECO:0000256" key="6">
    <source>
        <dbReference type="PIRSR" id="PIRSR000106-2"/>
    </source>
</evidence>
<organism evidence="11 12">
    <name type="scientific">Ammonifex degensii (strain DSM 10501 / KC4)</name>
    <dbReference type="NCBI Taxonomy" id="429009"/>
    <lineage>
        <taxon>Bacteria</taxon>
        <taxon>Bacillati</taxon>
        <taxon>Bacillota</taxon>
        <taxon>Clostridia</taxon>
        <taxon>Thermoanaerobacterales</taxon>
        <taxon>Thermoanaerobacteraceae</taxon>
        <taxon>Ammonifex</taxon>
    </lineage>
</organism>
<feature type="domain" description="Malic enzyme NAD-binding" evidence="9">
    <location>
        <begin position="160"/>
        <end position="380"/>
    </location>
</feature>
<dbReference type="eggNOG" id="COG0281">
    <property type="taxonomic scope" value="Bacteria"/>
</dbReference>
<name>C9RAR4_AMMDK</name>
<evidence type="ECO:0000256" key="3">
    <source>
        <dbReference type="ARBA" id="ARBA00022723"/>
    </source>
</evidence>
<feature type="active site" description="Proton acceptor" evidence="5">
    <location>
        <position position="91"/>
    </location>
</feature>
<dbReference type="SMART" id="SM01274">
    <property type="entry name" value="malic"/>
    <property type="match status" value="1"/>
</dbReference>
<dbReference type="CDD" id="cd05311">
    <property type="entry name" value="NAD_bind_2_malic_enz"/>
    <property type="match status" value="1"/>
</dbReference>
<dbReference type="HOGENOM" id="CLU_034446_2_1_9"/>
<dbReference type="InterPro" id="IPR012301">
    <property type="entry name" value="Malic_N_dom"/>
</dbReference>
<dbReference type="InterPro" id="IPR046346">
    <property type="entry name" value="Aminoacid_DH-like_N_sf"/>
</dbReference>
<dbReference type="PIRSF" id="PIRSF000106">
    <property type="entry name" value="ME"/>
    <property type="match status" value="1"/>
</dbReference>
<comment type="similarity">
    <text evidence="2 8">Belongs to the malic enzymes family.</text>
</comment>
<evidence type="ECO:0000256" key="5">
    <source>
        <dbReference type="PIRSR" id="PIRSR000106-1"/>
    </source>
</evidence>
<accession>C9RAR4</accession>
<evidence type="ECO:0000256" key="2">
    <source>
        <dbReference type="ARBA" id="ARBA00008785"/>
    </source>
</evidence>
<evidence type="ECO:0000259" key="10">
    <source>
        <dbReference type="SMART" id="SM01274"/>
    </source>
</evidence>
<feature type="active site" description="Proton donor" evidence="5">
    <location>
        <position position="36"/>
    </location>
</feature>
<dbReference type="SUPFAM" id="SSF51735">
    <property type="entry name" value="NAD(P)-binding Rossmann-fold domains"/>
    <property type="match status" value="1"/>
</dbReference>
<dbReference type="Proteomes" id="UP000002620">
    <property type="component" value="Chromosome"/>
</dbReference>
<dbReference type="PRINTS" id="PR00072">
    <property type="entry name" value="MALOXRDTASE"/>
</dbReference>
<dbReference type="RefSeq" id="WP_015738219.1">
    <property type="nucleotide sequence ID" value="NC_013385.1"/>
</dbReference>
<keyword evidence="4 11" id="KW-0560">Oxidoreductase</keyword>
<dbReference type="STRING" id="429009.Adeg_0169"/>
<dbReference type="OrthoDB" id="9805787at2"/>